<dbReference type="OrthoDB" id="2544694at2759"/>
<reference evidence="1" key="1">
    <citation type="journal article" date="2020" name="Stud. Mycol.">
        <title>101 Dothideomycetes genomes: a test case for predicting lifestyles and emergence of pathogens.</title>
        <authorList>
            <person name="Haridas S."/>
            <person name="Albert R."/>
            <person name="Binder M."/>
            <person name="Bloem J."/>
            <person name="Labutti K."/>
            <person name="Salamov A."/>
            <person name="Andreopoulos B."/>
            <person name="Baker S."/>
            <person name="Barry K."/>
            <person name="Bills G."/>
            <person name="Bluhm B."/>
            <person name="Cannon C."/>
            <person name="Castanera R."/>
            <person name="Culley D."/>
            <person name="Daum C."/>
            <person name="Ezra D."/>
            <person name="Gonzalez J."/>
            <person name="Henrissat B."/>
            <person name="Kuo A."/>
            <person name="Liang C."/>
            <person name="Lipzen A."/>
            <person name="Lutzoni F."/>
            <person name="Magnuson J."/>
            <person name="Mondo S."/>
            <person name="Nolan M."/>
            <person name="Ohm R."/>
            <person name="Pangilinan J."/>
            <person name="Park H.-J."/>
            <person name="Ramirez L."/>
            <person name="Alfaro M."/>
            <person name="Sun H."/>
            <person name="Tritt A."/>
            <person name="Yoshinaga Y."/>
            <person name="Zwiers L.-H."/>
            <person name="Turgeon B."/>
            <person name="Goodwin S."/>
            <person name="Spatafora J."/>
            <person name="Crous P."/>
            <person name="Grigoriev I."/>
        </authorList>
    </citation>
    <scope>NUCLEOTIDE SEQUENCE</scope>
    <source>
        <strain evidence="1">CBS 133067</strain>
    </source>
</reference>
<gene>
    <name evidence="1" type="ORF">NA57DRAFT_74701</name>
</gene>
<dbReference type="PANTHER" id="PTHR37315:SF1">
    <property type="entry name" value="UPF0311 PROTEIN BLR7842"/>
    <property type="match status" value="1"/>
</dbReference>
<dbReference type="Pfam" id="PF11578">
    <property type="entry name" value="DUF3237"/>
    <property type="match status" value="1"/>
</dbReference>
<comment type="caution">
    <text evidence="1">The sequence shown here is derived from an EMBL/GenBank/DDBJ whole genome shotgun (WGS) entry which is preliminary data.</text>
</comment>
<dbReference type="PANTHER" id="PTHR37315">
    <property type="entry name" value="UPF0311 PROTEIN BLR7842"/>
    <property type="match status" value="1"/>
</dbReference>
<keyword evidence="2" id="KW-1185">Reference proteome</keyword>
<dbReference type="Gene3D" id="2.40.160.20">
    <property type="match status" value="1"/>
</dbReference>
<dbReference type="InterPro" id="IPR020915">
    <property type="entry name" value="UPF0311"/>
</dbReference>
<evidence type="ECO:0000313" key="1">
    <source>
        <dbReference type="EMBL" id="KAF2101113.1"/>
    </source>
</evidence>
<dbReference type="EMBL" id="ML978124">
    <property type="protein sequence ID" value="KAF2101113.1"/>
    <property type="molecule type" value="Genomic_DNA"/>
</dbReference>
<evidence type="ECO:0000313" key="2">
    <source>
        <dbReference type="Proteomes" id="UP000799772"/>
    </source>
</evidence>
<protein>
    <submittedName>
        <fullName evidence="1">Uncharacterized protein</fullName>
    </submittedName>
</protein>
<accession>A0A9P4M821</accession>
<dbReference type="AlphaFoldDB" id="A0A9P4M821"/>
<organism evidence="1 2">
    <name type="scientific">Rhizodiscina lignyota</name>
    <dbReference type="NCBI Taxonomy" id="1504668"/>
    <lineage>
        <taxon>Eukaryota</taxon>
        <taxon>Fungi</taxon>
        <taxon>Dikarya</taxon>
        <taxon>Ascomycota</taxon>
        <taxon>Pezizomycotina</taxon>
        <taxon>Dothideomycetes</taxon>
        <taxon>Pleosporomycetidae</taxon>
        <taxon>Aulographales</taxon>
        <taxon>Rhizodiscinaceae</taxon>
        <taxon>Rhizodiscina</taxon>
    </lineage>
</organism>
<proteinExistence type="predicted"/>
<dbReference type="Proteomes" id="UP000799772">
    <property type="component" value="Unassembled WGS sequence"/>
</dbReference>
<name>A0A9P4M821_9PEZI</name>
<sequence length="165" mass="18496">MAPPKLEYLFKMKGYLAPDQTVEVGTVKSGPQRIFAPIVSGWLEGPSVGRAEATPGGGDWMLVDPQSQTIHLDVRFCAKWEDGNAAFFHYPGIIQINEKVMKAMTYAPDAKSTEFEDLEFWTSPIVEISNKELKWLERSMLVAQGKLIHDDGGYGVEYEVYKLAH</sequence>